<evidence type="ECO:0000313" key="2">
    <source>
        <dbReference type="EMBL" id="EKC39768.1"/>
    </source>
</evidence>
<reference evidence="2" key="1">
    <citation type="journal article" date="2012" name="Nature">
        <title>The oyster genome reveals stress adaptation and complexity of shell formation.</title>
        <authorList>
            <person name="Zhang G."/>
            <person name="Fang X."/>
            <person name="Guo X."/>
            <person name="Li L."/>
            <person name="Luo R."/>
            <person name="Xu F."/>
            <person name="Yang P."/>
            <person name="Zhang L."/>
            <person name="Wang X."/>
            <person name="Qi H."/>
            <person name="Xiong Z."/>
            <person name="Que H."/>
            <person name="Xie Y."/>
            <person name="Holland P.W."/>
            <person name="Paps J."/>
            <person name="Zhu Y."/>
            <person name="Wu F."/>
            <person name="Chen Y."/>
            <person name="Wang J."/>
            <person name="Peng C."/>
            <person name="Meng J."/>
            <person name="Yang L."/>
            <person name="Liu J."/>
            <person name="Wen B."/>
            <person name="Zhang N."/>
            <person name="Huang Z."/>
            <person name="Zhu Q."/>
            <person name="Feng Y."/>
            <person name="Mount A."/>
            <person name="Hedgecock D."/>
            <person name="Xu Z."/>
            <person name="Liu Y."/>
            <person name="Domazet-Loso T."/>
            <person name="Du Y."/>
            <person name="Sun X."/>
            <person name="Zhang S."/>
            <person name="Liu B."/>
            <person name="Cheng P."/>
            <person name="Jiang X."/>
            <person name="Li J."/>
            <person name="Fan D."/>
            <person name="Wang W."/>
            <person name="Fu W."/>
            <person name="Wang T."/>
            <person name="Wang B."/>
            <person name="Zhang J."/>
            <person name="Peng Z."/>
            <person name="Li Y."/>
            <person name="Li N."/>
            <person name="Wang J."/>
            <person name="Chen M."/>
            <person name="He Y."/>
            <person name="Tan F."/>
            <person name="Song X."/>
            <person name="Zheng Q."/>
            <person name="Huang R."/>
            <person name="Yang H."/>
            <person name="Du X."/>
            <person name="Chen L."/>
            <person name="Yang M."/>
            <person name="Gaffney P.M."/>
            <person name="Wang S."/>
            <person name="Luo L."/>
            <person name="She Z."/>
            <person name="Ming Y."/>
            <person name="Huang W."/>
            <person name="Zhang S."/>
            <person name="Huang B."/>
            <person name="Zhang Y."/>
            <person name="Qu T."/>
            <person name="Ni P."/>
            <person name="Miao G."/>
            <person name="Wang J."/>
            <person name="Wang Q."/>
            <person name="Steinberg C.E."/>
            <person name="Wang H."/>
            <person name="Li N."/>
            <person name="Qian L."/>
            <person name="Zhang G."/>
            <person name="Li Y."/>
            <person name="Yang H."/>
            <person name="Liu X."/>
            <person name="Wang J."/>
            <person name="Yin Y."/>
            <person name="Wang J."/>
        </authorList>
    </citation>
    <scope>NUCLEOTIDE SEQUENCE [LARGE SCALE GENOMIC DNA]</scope>
    <source>
        <strain evidence="2">05x7-T-G4-1.051#20</strain>
    </source>
</reference>
<sequence>MDNNMSRFIRLFACCTHGEKVSPQTDEGKQDFVQYREKCQTFIDMGTRPKTGFLYQYRRFRDYIRRKLHIERKIKVLKKPVALEDGTRGSNNEPCSSSQSCSPESSDSSVSNAISTSPRKPRRRLIRAMERAGRCLPGIPEEDLEIEIIHLDD</sequence>
<name>K1R1N6_MAGGI</name>
<organism evidence="2">
    <name type="scientific">Magallana gigas</name>
    <name type="common">Pacific oyster</name>
    <name type="synonym">Crassostrea gigas</name>
    <dbReference type="NCBI Taxonomy" id="29159"/>
    <lineage>
        <taxon>Eukaryota</taxon>
        <taxon>Metazoa</taxon>
        <taxon>Spiralia</taxon>
        <taxon>Lophotrochozoa</taxon>
        <taxon>Mollusca</taxon>
        <taxon>Bivalvia</taxon>
        <taxon>Autobranchia</taxon>
        <taxon>Pteriomorphia</taxon>
        <taxon>Ostreida</taxon>
        <taxon>Ostreoidea</taxon>
        <taxon>Ostreidae</taxon>
        <taxon>Magallana</taxon>
    </lineage>
</organism>
<dbReference type="HOGENOM" id="CLU_1779241_0_0_1"/>
<gene>
    <name evidence="2" type="ORF">CGI_10015813</name>
</gene>
<protein>
    <submittedName>
        <fullName evidence="2">Uncharacterized protein</fullName>
    </submittedName>
</protein>
<dbReference type="AlphaFoldDB" id="K1R1N6"/>
<dbReference type="EMBL" id="JH818255">
    <property type="protein sequence ID" value="EKC39768.1"/>
    <property type="molecule type" value="Genomic_DNA"/>
</dbReference>
<evidence type="ECO:0000256" key="1">
    <source>
        <dbReference type="SAM" id="MobiDB-lite"/>
    </source>
</evidence>
<proteinExistence type="predicted"/>
<feature type="compositionally biased region" description="Low complexity" evidence="1">
    <location>
        <begin position="90"/>
        <end position="111"/>
    </location>
</feature>
<accession>K1R1N6</accession>
<dbReference type="InParanoid" id="K1R1N6"/>
<feature type="region of interest" description="Disordered" evidence="1">
    <location>
        <begin position="81"/>
        <end position="124"/>
    </location>
</feature>